<proteinExistence type="predicted"/>
<reference evidence="1" key="1">
    <citation type="submission" date="2014-09" db="EMBL/GenBank/DDBJ databases">
        <authorList>
            <person name="Magalhaes I.L.F."/>
            <person name="Oliveira U."/>
            <person name="Santos F.R."/>
            <person name="Vidigal T.H.D.A."/>
            <person name="Brescovit A.D."/>
            <person name="Santos A.J."/>
        </authorList>
    </citation>
    <scope>NUCLEOTIDE SEQUENCE</scope>
    <source>
        <tissue evidence="1">Shoot tissue taken approximately 20 cm above the soil surface</tissue>
    </source>
</reference>
<protein>
    <submittedName>
        <fullName evidence="1">Uncharacterized protein</fullName>
    </submittedName>
</protein>
<sequence length="104" mass="12031">MFPGRPCSSTILQPLDYIPKQFRRQISPATVLDHWGWIMQLMDSTMRFPSAMAQKLHLKASSRQAPKAIPYITHNATKRHLLQVKQSKYNYAETSKHPPMIVQI</sequence>
<organism evidence="1">
    <name type="scientific">Arundo donax</name>
    <name type="common">Giant reed</name>
    <name type="synonym">Donax arundinaceus</name>
    <dbReference type="NCBI Taxonomy" id="35708"/>
    <lineage>
        <taxon>Eukaryota</taxon>
        <taxon>Viridiplantae</taxon>
        <taxon>Streptophyta</taxon>
        <taxon>Embryophyta</taxon>
        <taxon>Tracheophyta</taxon>
        <taxon>Spermatophyta</taxon>
        <taxon>Magnoliopsida</taxon>
        <taxon>Liliopsida</taxon>
        <taxon>Poales</taxon>
        <taxon>Poaceae</taxon>
        <taxon>PACMAD clade</taxon>
        <taxon>Arundinoideae</taxon>
        <taxon>Arundineae</taxon>
        <taxon>Arundo</taxon>
    </lineage>
</organism>
<reference evidence="1" key="2">
    <citation type="journal article" date="2015" name="Data Brief">
        <title>Shoot transcriptome of the giant reed, Arundo donax.</title>
        <authorList>
            <person name="Barrero R.A."/>
            <person name="Guerrero F.D."/>
            <person name="Moolhuijzen P."/>
            <person name="Goolsby J.A."/>
            <person name="Tidwell J."/>
            <person name="Bellgard S.E."/>
            <person name="Bellgard M.I."/>
        </authorList>
    </citation>
    <scope>NUCLEOTIDE SEQUENCE</scope>
    <source>
        <tissue evidence="1">Shoot tissue taken approximately 20 cm above the soil surface</tissue>
    </source>
</reference>
<name>A0A0A9EN56_ARUDO</name>
<dbReference type="EMBL" id="GBRH01197452">
    <property type="protein sequence ID" value="JAE00444.1"/>
    <property type="molecule type" value="Transcribed_RNA"/>
</dbReference>
<dbReference type="AlphaFoldDB" id="A0A0A9EN56"/>
<accession>A0A0A9EN56</accession>
<evidence type="ECO:0000313" key="1">
    <source>
        <dbReference type="EMBL" id="JAE00444.1"/>
    </source>
</evidence>